<evidence type="ECO:0000313" key="3">
    <source>
        <dbReference type="EMBL" id="KAK0418987.1"/>
    </source>
</evidence>
<evidence type="ECO:0000256" key="2">
    <source>
        <dbReference type="SAM" id="Phobius"/>
    </source>
</evidence>
<dbReference type="EMBL" id="JAUCMV010000002">
    <property type="protein sequence ID" value="KAK0418987.1"/>
    <property type="molecule type" value="Genomic_DNA"/>
</dbReference>
<feature type="transmembrane region" description="Helical" evidence="2">
    <location>
        <begin position="28"/>
        <end position="53"/>
    </location>
</feature>
<feature type="transmembrane region" description="Helical" evidence="2">
    <location>
        <begin position="59"/>
        <end position="80"/>
    </location>
</feature>
<keyword evidence="2" id="KW-0812">Transmembrane</keyword>
<evidence type="ECO:0000256" key="1">
    <source>
        <dbReference type="SAM" id="MobiDB-lite"/>
    </source>
</evidence>
<dbReference type="Proteomes" id="UP001175271">
    <property type="component" value="Unassembled WGS sequence"/>
</dbReference>
<keyword evidence="2" id="KW-1133">Transmembrane helix</keyword>
<feature type="transmembrane region" description="Helical" evidence="2">
    <location>
        <begin position="92"/>
        <end position="113"/>
    </location>
</feature>
<comment type="caution">
    <text evidence="3">The sequence shown here is derived from an EMBL/GenBank/DDBJ whole genome shotgun (WGS) entry which is preliminary data.</text>
</comment>
<keyword evidence="2" id="KW-0472">Membrane</keyword>
<organism evidence="3 4">
    <name type="scientific">Steinernema hermaphroditum</name>
    <dbReference type="NCBI Taxonomy" id="289476"/>
    <lineage>
        <taxon>Eukaryota</taxon>
        <taxon>Metazoa</taxon>
        <taxon>Ecdysozoa</taxon>
        <taxon>Nematoda</taxon>
        <taxon>Chromadorea</taxon>
        <taxon>Rhabditida</taxon>
        <taxon>Tylenchina</taxon>
        <taxon>Panagrolaimomorpha</taxon>
        <taxon>Strongyloidoidea</taxon>
        <taxon>Steinernematidae</taxon>
        <taxon>Steinernema</taxon>
    </lineage>
</organism>
<gene>
    <name evidence="3" type="ORF">QR680_013890</name>
</gene>
<sequence length="324" mass="35690">MMHPASISPSDPARRSNPSDNRRSTAKLVTSIAIIESLLLVFLLPPSIFAYMYSPDLCWILFLHCAQLVPVVIAWLLLCLRPRNFAFARSFFPAFHIFSAMTELSVAFGILFVDKIHWMQKTKIGDRLKEVTPSFRYGESGILIIHATMQIIICVYLVSRTSAFSEEQKADEKPKCVSCAHSISKRPKAPSESSCYTGLSEQSTKSASRCPSASNLSIISSTSFCCHAPSMMHCDCDEKTTSLAAMAIPSSTPPPAIYTMPAAPSQFSSLSDTYYNSLYKNSEKNRSISSSKSTRLCGGASTQACPPIREESAKPSVYYDIDLQ</sequence>
<dbReference type="AlphaFoldDB" id="A0AA39I711"/>
<evidence type="ECO:0000313" key="4">
    <source>
        <dbReference type="Proteomes" id="UP001175271"/>
    </source>
</evidence>
<reference evidence="3" key="1">
    <citation type="submission" date="2023-06" db="EMBL/GenBank/DDBJ databases">
        <title>Genomic analysis of the entomopathogenic nematode Steinernema hermaphroditum.</title>
        <authorList>
            <person name="Schwarz E.M."/>
            <person name="Heppert J.K."/>
            <person name="Baniya A."/>
            <person name="Schwartz H.T."/>
            <person name="Tan C.-H."/>
            <person name="Antoshechkin I."/>
            <person name="Sternberg P.W."/>
            <person name="Goodrich-Blair H."/>
            <person name="Dillman A.R."/>
        </authorList>
    </citation>
    <scope>NUCLEOTIDE SEQUENCE</scope>
    <source>
        <strain evidence="3">PS9179</strain>
        <tissue evidence="3">Whole animal</tissue>
    </source>
</reference>
<feature type="transmembrane region" description="Helical" evidence="2">
    <location>
        <begin position="141"/>
        <end position="159"/>
    </location>
</feature>
<feature type="region of interest" description="Disordered" evidence="1">
    <location>
        <begin position="1"/>
        <end position="22"/>
    </location>
</feature>
<proteinExistence type="predicted"/>
<name>A0AA39I711_9BILA</name>
<keyword evidence="4" id="KW-1185">Reference proteome</keyword>
<accession>A0AA39I711</accession>
<protein>
    <submittedName>
        <fullName evidence="3">Uncharacterized protein</fullName>
    </submittedName>
</protein>